<organism evidence="2 3">
    <name type="scientific">Agrobacterium vitis</name>
    <name type="common">Rhizobium vitis</name>
    <dbReference type="NCBI Taxonomy" id="373"/>
    <lineage>
        <taxon>Bacteria</taxon>
        <taxon>Pseudomonadati</taxon>
        <taxon>Pseudomonadota</taxon>
        <taxon>Alphaproteobacteria</taxon>
        <taxon>Hyphomicrobiales</taxon>
        <taxon>Rhizobiaceae</taxon>
        <taxon>Rhizobium/Agrobacterium group</taxon>
        <taxon>Agrobacterium</taxon>
    </lineage>
</organism>
<dbReference type="AlphaFoldDB" id="A0A6L6V9D0"/>
<dbReference type="Proteomes" id="UP000477951">
    <property type="component" value="Unassembled WGS sequence"/>
</dbReference>
<keyword evidence="1" id="KW-0472">Membrane</keyword>
<comment type="caution">
    <text evidence="2">The sequence shown here is derived from an EMBL/GenBank/DDBJ whole genome shotgun (WGS) entry which is preliminary data.</text>
</comment>
<dbReference type="EMBL" id="WPHR01000001">
    <property type="protein sequence ID" value="MUZ71368.1"/>
    <property type="molecule type" value="Genomic_DNA"/>
</dbReference>
<gene>
    <name evidence="2" type="ORF">GOZ90_01645</name>
</gene>
<name>A0A6L6V9D0_AGRVI</name>
<protein>
    <submittedName>
        <fullName evidence="2">Uncharacterized protein</fullName>
    </submittedName>
</protein>
<sequence length="57" mass="6432">MADLRNLALLHPGVATELDGFASGIYPLMRMVIALNAVFFRQRVRDFSGGTAWKIHW</sequence>
<evidence type="ECO:0000256" key="1">
    <source>
        <dbReference type="SAM" id="Phobius"/>
    </source>
</evidence>
<evidence type="ECO:0000313" key="2">
    <source>
        <dbReference type="EMBL" id="MUZ71368.1"/>
    </source>
</evidence>
<dbReference type="RefSeq" id="WP_156613249.1">
    <property type="nucleotide sequence ID" value="NZ_WPHR01000001.1"/>
</dbReference>
<keyword evidence="1" id="KW-0812">Transmembrane</keyword>
<evidence type="ECO:0000313" key="3">
    <source>
        <dbReference type="Proteomes" id="UP000477951"/>
    </source>
</evidence>
<feature type="transmembrane region" description="Helical" evidence="1">
    <location>
        <begin position="20"/>
        <end position="40"/>
    </location>
</feature>
<keyword evidence="1" id="KW-1133">Transmembrane helix</keyword>
<proteinExistence type="predicted"/>
<reference evidence="2 3" key="1">
    <citation type="submission" date="2019-12" db="EMBL/GenBank/DDBJ databases">
        <title>Whole-genome sequencing of Allorhizobium vitis.</title>
        <authorList>
            <person name="Gan H.M."/>
            <person name="Szegedi E."/>
            <person name="Burr T."/>
            <person name="Savka M.A."/>
        </authorList>
    </citation>
    <scope>NUCLEOTIDE SEQUENCE [LARGE SCALE GENOMIC DNA]</scope>
    <source>
        <strain evidence="2 3">CG516</strain>
    </source>
</reference>
<accession>A0A6L6V9D0</accession>